<gene>
    <name evidence="2" type="ORF">METZ01_LOCUS92214</name>
</gene>
<evidence type="ECO:0000313" key="2">
    <source>
        <dbReference type="EMBL" id="SVA39360.1"/>
    </source>
</evidence>
<dbReference type="Gene3D" id="3.40.980.10">
    <property type="entry name" value="MoaB/Mog-like domain"/>
    <property type="match status" value="1"/>
</dbReference>
<dbReference type="HAMAP" id="MF_00226_B">
    <property type="entry name" value="CinA_B"/>
    <property type="match status" value="1"/>
</dbReference>
<dbReference type="EMBL" id="UINC01008754">
    <property type="protein sequence ID" value="SVA39360.1"/>
    <property type="molecule type" value="Genomic_DNA"/>
</dbReference>
<protein>
    <recommendedName>
        <fullName evidence="1">MoaB/Mog domain-containing protein</fullName>
    </recommendedName>
</protein>
<dbReference type="SMART" id="SM00852">
    <property type="entry name" value="MoCF_biosynth"/>
    <property type="match status" value="1"/>
</dbReference>
<dbReference type="SUPFAM" id="SSF142433">
    <property type="entry name" value="CinA-like"/>
    <property type="match status" value="1"/>
</dbReference>
<dbReference type="InterPro" id="IPR036653">
    <property type="entry name" value="CinA-like_C"/>
</dbReference>
<accession>A0A381VGB0</accession>
<dbReference type="InterPro" id="IPR041424">
    <property type="entry name" value="CinA_KH"/>
</dbReference>
<organism evidence="2">
    <name type="scientific">marine metagenome</name>
    <dbReference type="NCBI Taxonomy" id="408172"/>
    <lineage>
        <taxon>unclassified sequences</taxon>
        <taxon>metagenomes</taxon>
        <taxon>ecological metagenomes</taxon>
    </lineage>
</organism>
<dbReference type="SUPFAM" id="SSF53218">
    <property type="entry name" value="Molybdenum cofactor biosynthesis proteins"/>
    <property type="match status" value="1"/>
</dbReference>
<dbReference type="NCBIfam" id="TIGR00199">
    <property type="entry name" value="PncC_domain"/>
    <property type="match status" value="1"/>
</dbReference>
<proteinExistence type="inferred from homology"/>
<dbReference type="InterPro" id="IPR001453">
    <property type="entry name" value="MoaB/Mog_dom"/>
</dbReference>
<dbReference type="CDD" id="cd00885">
    <property type="entry name" value="cinA"/>
    <property type="match status" value="1"/>
</dbReference>
<reference evidence="2" key="1">
    <citation type="submission" date="2018-05" db="EMBL/GenBank/DDBJ databases">
        <authorList>
            <person name="Lanie J.A."/>
            <person name="Ng W.-L."/>
            <person name="Kazmierczak K.M."/>
            <person name="Andrzejewski T.M."/>
            <person name="Davidsen T.M."/>
            <person name="Wayne K.J."/>
            <person name="Tettelin H."/>
            <person name="Glass J.I."/>
            <person name="Rusch D."/>
            <person name="Podicherti R."/>
            <person name="Tsui H.-C.T."/>
            <person name="Winkler M.E."/>
        </authorList>
    </citation>
    <scope>NUCLEOTIDE SEQUENCE</scope>
</reference>
<dbReference type="AlphaFoldDB" id="A0A381VGB0"/>
<dbReference type="Pfam" id="PF18146">
    <property type="entry name" value="CinA_KH"/>
    <property type="match status" value="1"/>
</dbReference>
<dbReference type="NCBIfam" id="TIGR00200">
    <property type="entry name" value="cinA_nterm"/>
    <property type="match status" value="1"/>
</dbReference>
<dbReference type="InterPro" id="IPR008136">
    <property type="entry name" value="CinA_C"/>
</dbReference>
<dbReference type="Pfam" id="PF00994">
    <property type="entry name" value="MoCF_biosynth"/>
    <property type="match status" value="1"/>
</dbReference>
<dbReference type="Gene3D" id="3.30.70.2860">
    <property type="match status" value="1"/>
</dbReference>
<evidence type="ECO:0000259" key="1">
    <source>
        <dbReference type="SMART" id="SM00852"/>
    </source>
</evidence>
<feature type="domain" description="MoaB/Mog" evidence="1">
    <location>
        <begin position="4"/>
        <end position="171"/>
    </location>
</feature>
<dbReference type="InterPro" id="IPR036425">
    <property type="entry name" value="MoaB/Mog-like_dom_sf"/>
</dbReference>
<dbReference type="InterPro" id="IPR050101">
    <property type="entry name" value="CinA"/>
</dbReference>
<dbReference type="PIRSF" id="PIRSF006728">
    <property type="entry name" value="CinA"/>
    <property type="match status" value="1"/>
</dbReference>
<dbReference type="PANTHER" id="PTHR13939">
    <property type="entry name" value="NICOTINAMIDE-NUCLEOTIDE AMIDOHYDROLASE PNCC"/>
    <property type="match status" value="1"/>
</dbReference>
<dbReference type="PANTHER" id="PTHR13939:SF0">
    <property type="entry name" value="NMN AMIDOHYDROLASE-LIKE PROTEIN YFAY"/>
    <property type="match status" value="1"/>
</dbReference>
<name>A0A381VGB0_9ZZZZ</name>
<dbReference type="Gene3D" id="3.90.950.20">
    <property type="entry name" value="CinA-like"/>
    <property type="match status" value="1"/>
</dbReference>
<dbReference type="NCBIfam" id="NF001813">
    <property type="entry name" value="PRK00549.1"/>
    <property type="match status" value="1"/>
</dbReference>
<sequence>MKGEIFAIGTELLMGELYDTNSPYIAGELSLLGITVERVTQIGDNLADLAESFSIALARSDYIFTTGGLGPTQDDLTREAIALCLGEKMTVSSKLLEDLEGWFKLRDMKMPERNIKQAVLIPSARSIPNKMGTAPGWFIEHNKKIIVAMPGPPDEMQNIWINEVLPSIKARIEKSVILTKTIKTLNLSEAEVAELVASFFGIENPSLGIYAKQDGIHLRIISRAATKAEAMNLMGAVEEGIAKKLGSHIWGYDDDTPEHMAGRALGDRGLTIASMESCTGGLLSSVLTDVPGSSAYFKGGLICYDGDSKVENGIPANIISSYGAISTETALAMAKAARKKFKADIGIGVTGVAGPGKQERKPVGTVFAAISMDGKDRNFAMKLPPRRPIVKNRAVATILVELTRVLREF</sequence>
<dbReference type="Pfam" id="PF02464">
    <property type="entry name" value="CinA"/>
    <property type="match status" value="1"/>
</dbReference>
<dbReference type="InterPro" id="IPR008135">
    <property type="entry name" value="Competence-induced_CinA"/>
</dbReference>